<evidence type="ECO:0000256" key="9">
    <source>
        <dbReference type="ARBA" id="ARBA00023180"/>
    </source>
</evidence>
<dbReference type="OMA" id="HIIAHDD"/>
<reference evidence="13" key="4">
    <citation type="submission" date="2025-08" db="UniProtKB">
        <authorList>
            <consortium name="Ensembl"/>
        </authorList>
    </citation>
    <scope>IDENTIFICATION</scope>
</reference>
<dbReference type="InterPro" id="IPR018011">
    <property type="entry name" value="Carb_sulfotrans_8-10"/>
</dbReference>
<evidence type="ECO:0000256" key="7">
    <source>
        <dbReference type="ARBA" id="ARBA00023034"/>
    </source>
</evidence>
<evidence type="ECO:0000256" key="8">
    <source>
        <dbReference type="ARBA" id="ARBA00023136"/>
    </source>
</evidence>
<keyword evidence="10 11" id="KW-0119">Carbohydrate metabolism</keyword>
<dbReference type="Proteomes" id="UP000314986">
    <property type="component" value="Unassembled WGS sequence"/>
</dbReference>
<reference evidence="14" key="3">
    <citation type="journal article" date="2014" name="Nature">
        <title>Elephant shark genome provides unique insights into gnathostome evolution.</title>
        <authorList>
            <consortium name="International Elephant Shark Genome Sequencing Consortium"/>
            <person name="Venkatesh B."/>
            <person name="Lee A.P."/>
            <person name="Ravi V."/>
            <person name="Maurya A.K."/>
            <person name="Lian M.M."/>
            <person name="Swann J.B."/>
            <person name="Ohta Y."/>
            <person name="Flajnik M.F."/>
            <person name="Sutoh Y."/>
            <person name="Kasahara M."/>
            <person name="Hoon S."/>
            <person name="Gangu V."/>
            <person name="Roy S.W."/>
            <person name="Irimia M."/>
            <person name="Korzh V."/>
            <person name="Kondrychyn I."/>
            <person name="Lim Z.W."/>
            <person name="Tay B.H."/>
            <person name="Tohari S."/>
            <person name="Kong K.W."/>
            <person name="Ho S."/>
            <person name="Lorente-Galdos B."/>
            <person name="Quilez J."/>
            <person name="Marques-Bonet T."/>
            <person name="Raney B.J."/>
            <person name="Ingham P.W."/>
            <person name="Tay A."/>
            <person name="Hillier L.W."/>
            <person name="Minx P."/>
            <person name="Boehm T."/>
            <person name="Wilson R.K."/>
            <person name="Brenner S."/>
            <person name="Warren W.C."/>
        </authorList>
    </citation>
    <scope>NUCLEOTIDE SEQUENCE [LARGE SCALE GENOMIC DNA]</scope>
</reference>
<keyword evidence="7 11" id="KW-0333">Golgi apparatus</keyword>
<dbReference type="GO" id="GO:0016051">
    <property type="term" value="P:carbohydrate biosynthetic process"/>
    <property type="evidence" value="ECO:0007669"/>
    <property type="project" value="InterPro"/>
</dbReference>
<organism evidence="13 14">
    <name type="scientific">Callorhinchus milii</name>
    <name type="common">Ghost shark</name>
    <dbReference type="NCBI Taxonomy" id="7868"/>
    <lineage>
        <taxon>Eukaryota</taxon>
        <taxon>Metazoa</taxon>
        <taxon>Chordata</taxon>
        <taxon>Craniata</taxon>
        <taxon>Vertebrata</taxon>
        <taxon>Chondrichthyes</taxon>
        <taxon>Holocephali</taxon>
        <taxon>Chimaeriformes</taxon>
        <taxon>Callorhinchidae</taxon>
        <taxon>Callorhinchus</taxon>
    </lineage>
</organism>
<reference evidence="14" key="1">
    <citation type="journal article" date="2006" name="Science">
        <title>Ancient noncoding elements conserved in the human genome.</title>
        <authorList>
            <person name="Venkatesh B."/>
            <person name="Kirkness E.F."/>
            <person name="Loh Y.H."/>
            <person name="Halpern A.L."/>
            <person name="Lee A.P."/>
            <person name="Johnson J."/>
            <person name="Dandona N."/>
            <person name="Viswanathan L.D."/>
            <person name="Tay A."/>
            <person name="Venter J.C."/>
            <person name="Strausberg R.L."/>
            <person name="Brenner S."/>
        </authorList>
    </citation>
    <scope>NUCLEOTIDE SEQUENCE [LARGE SCALE GENOMIC DNA]</scope>
</reference>
<dbReference type="InterPro" id="IPR005331">
    <property type="entry name" value="Sulfotransferase"/>
</dbReference>
<keyword evidence="14" id="KW-1185">Reference proteome</keyword>
<evidence type="ECO:0000256" key="11">
    <source>
        <dbReference type="RuleBase" id="RU364020"/>
    </source>
</evidence>
<evidence type="ECO:0000256" key="2">
    <source>
        <dbReference type="ARBA" id="ARBA00006339"/>
    </source>
</evidence>
<evidence type="ECO:0000256" key="1">
    <source>
        <dbReference type="ARBA" id="ARBA00004323"/>
    </source>
</evidence>
<proteinExistence type="inferred from homology"/>
<evidence type="ECO:0000313" key="14">
    <source>
        <dbReference type="Proteomes" id="UP000314986"/>
    </source>
</evidence>
<evidence type="ECO:0000256" key="5">
    <source>
        <dbReference type="ARBA" id="ARBA00022968"/>
    </source>
</evidence>
<accession>A0A4W3JF68</accession>
<evidence type="ECO:0000256" key="6">
    <source>
        <dbReference type="ARBA" id="ARBA00022989"/>
    </source>
</evidence>
<evidence type="ECO:0000256" key="10">
    <source>
        <dbReference type="ARBA" id="ARBA00023277"/>
    </source>
</evidence>
<dbReference type="Ensembl" id="ENSCMIT00000037264.1">
    <property type="protein sequence ID" value="ENSCMIP00000036723.1"/>
    <property type="gene ID" value="ENSCMIG00000015513.1"/>
</dbReference>
<dbReference type="Pfam" id="PF03567">
    <property type="entry name" value="Sulfotransfer_2"/>
    <property type="match status" value="1"/>
</dbReference>
<dbReference type="PANTHER" id="PTHR12137:SF7">
    <property type="entry name" value="CARBOHYDRATE SULFOTRANSFERASE 8"/>
    <property type="match status" value="1"/>
</dbReference>
<dbReference type="PANTHER" id="PTHR12137">
    <property type="entry name" value="CARBOHYDRATE SULFOTRANSFERASE"/>
    <property type="match status" value="1"/>
</dbReference>
<evidence type="ECO:0000256" key="4">
    <source>
        <dbReference type="ARBA" id="ARBA00022692"/>
    </source>
</evidence>
<reference evidence="14" key="2">
    <citation type="journal article" date="2007" name="PLoS Biol.">
        <title>Survey sequencing and comparative analysis of the elephant shark (Callorhinchus milii) genome.</title>
        <authorList>
            <person name="Venkatesh B."/>
            <person name="Kirkness E.F."/>
            <person name="Loh Y.H."/>
            <person name="Halpern A.L."/>
            <person name="Lee A.P."/>
            <person name="Johnson J."/>
            <person name="Dandona N."/>
            <person name="Viswanathan L.D."/>
            <person name="Tay A."/>
            <person name="Venter J.C."/>
            <person name="Strausberg R.L."/>
            <person name="Brenner S."/>
        </authorList>
    </citation>
    <scope>NUCLEOTIDE SEQUENCE [LARGE SCALE GENOMIC DNA]</scope>
</reference>
<keyword evidence="3 11" id="KW-0808">Transferase</keyword>
<dbReference type="InParanoid" id="A0A4W3JF68"/>
<dbReference type="GO" id="GO:0030166">
    <property type="term" value="P:proteoglycan biosynthetic process"/>
    <property type="evidence" value="ECO:0007669"/>
    <property type="project" value="TreeGrafter"/>
</dbReference>
<dbReference type="EC" id="2.8.2.-" evidence="11"/>
<evidence type="ECO:0000313" key="13">
    <source>
        <dbReference type="Ensembl" id="ENSCMIP00000036723.1"/>
    </source>
</evidence>
<comment type="subcellular location">
    <subcellularLocation>
        <location evidence="1 11">Golgi apparatus membrane</location>
        <topology evidence="1 11">Single-pass type II membrane protein</topology>
    </subcellularLocation>
</comment>
<dbReference type="STRING" id="7868.ENSCMIP00000036723"/>
<sequence>MAGLLLLVGIVCPSLPRRPHRRRRKLLNEQEKMPEAEEQRRLQEVQLSRRRLVQQMCLRVQGQNLGVGRSLGLGRSHLSRVYVEDRHGLLYCEVPKAGCSNWKRVLMVLSGQASDPDHIRHQAVHYSNALRRLDSFDRAGVEHRLQTYTKALFVREPFQRLVSAFRDKFEHPNAYYHPVFGRAIISKYRPNATQEALVSGSGVTFSEFARYLLDGGRPVGMDIHWEGYGRLCSPCLIDYDFIGKFETMDEDAAYLLRLLAAPGNLTFPRNKDRHPGDKRTGPELTHHYFSRLSAAQRQGLYQLYSTDYLMFNYSTPFRLRLRVLNSGGA</sequence>
<protein>
    <recommendedName>
        <fullName evidence="11">Carbohydrate sulfotransferase</fullName>
        <ecNumber evidence="11">2.8.2.-</ecNumber>
    </recommendedName>
</protein>
<dbReference type="AlphaFoldDB" id="A0A4W3JF68"/>
<keyword evidence="12" id="KW-0732">Signal</keyword>
<evidence type="ECO:0000256" key="3">
    <source>
        <dbReference type="ARBA" id="ARBA00022679"/>
    </source>
</evidence>
<keyword evidence="4" id="KW-0812">Transmembrane</keyword>
<keyword evidence="5 11" id="KW-0735">Signal-anchor</keyword>
<feature type="signal peptide" evidence="12">
    <location>
        <begin position="1"/>
        <end position="16"/>
    </location>
</feature>
<reference evidence="13" key="5">
    <citation type="submission" date="2025-09" db="UniProtKB">
        <authorList>
            <consortium name="Ensembl"/>
        </authorList>
    </citation>
    <scope>IDENTIFICATION</scope>
</reference>
<name>A0A4W3JF68_CALMI</name>
<comment type="similarity">
    <text evidence="2 11">Belongs to the sulfotransferase 2 family.</text>
</comment>
<dbReference type="GO" id="GO:0008146">
    <property type="term" value="F:sulfotransferase activity"/>
    <property type="evidence" value="ECO:0007669"/>
    <property type="project" value="InterPro"/>
</dbReference>
<dbReference type="GO" id="GO:0000139">
    <property type="term" value="C:Golgi membrane"/>
    <property type="evidence" value="ECO:0007669"/>
    <property type="project" value="UniProtKB-SubCell"/>
</dbReference>
<keyword evidence="6" id="KW-1133">Transmembrane helix</keyword>
<keyword evidence="9 11" id="KW-0325">Glycoprotein</keyword>
<keyword evidence="8" id="KW-0472">Membrane</keyword>
<evidence type="ECO:0000256" key="12">
    <source>
        <dbReference type="SAM" id="SignalP"/>
    </source>
</evidence>
<feature type="chain" id="PRO_5021311301" description="Carbohydrate sulfotransferase" evidence="12">
    <location>
        <begin position="17"/>
        <end position="329"/>
    </location>
</feature>
<dbReference type="GeneTree" id="ENSGT00940000159100"/>